<organism evidence="1 2">
    <name type="scientific">Thermococcus kodakarensis (strain ATCC BAA-918 / JCM 12380 / KOD1)</name>
    <name type="common">Pyrococcus kodakaraensis (strain KOD1)</name>
    <dbReference type="NCBI Taxonomy" id="69014"/>
    <lineage>
        <taxon>Archaea</taxon>
        <taxon>Methanobacteriati</taxon>
        <taxon>Methanobacteriota</taxon>
        <taxon>Thermococci</taxon>
        <taxon>Thermococcales</taxon>
        <taxon>Thermococcaceae</taxon>
        <taxon>Thermococcus</taxon>
    </lineage>
</organism>
<accession>Q5JGU1</accession>
<evidence type="ECO:0000313" key="2">
    <source>
        <dbReference type="Proteomes" id="UP000000536"/>
    </source>
</evidence>
<evidence type="ECO:0000313" key="1">
    <source>
        <dbReference type="EMBL" id="BAD85536.1"/>
    </source>
</evidence>
<gene>
    <name evidence="1" type="ordered locus">TK1347</name>
</gene>
<dbReference type="KEGG" id="tko:TK1347"/>
<dbReference type="GeneID" id="78447867"/>
<dbReference type="EMBL" id="AP006878">
    <property type="protein sequence ID" value="BAD85536.1"/>
    <property type="molecule type" value="Genomic_DNA"/>
</dbReference>
<dbReference type="AlphaFoldDB" id="Q5JGU1"/>
<dbReference type="eggNOG" id="arCOG14985">
    <property type="taxonomic scope" value="Archaea"/>
</dbReference>
<keyword evidence="2" id="KW-1185">Reference proteome</keyword>
<proteinExistence type="predicted"/>
<dbReference type="HOGENOM" id="CLU_2127961_0_0_2"/>
<dbReference type="OrthoDB" id="94199at2157"/>
<dbReference type="EnsemblBacteria" id="BAD85536">
    <property type="protein sequence ID" value="BAD85536"/>
    <property type="gene ID" value="TK1347"/>
</dbReference>
<dbReference type="Proteomes" id="UP000000536">
    <property type="component" value="Chromosome"/>
</dbReference>
<sequence>MTGEVRVNAYFEPADNIPIELTADEPSKEWDFGTPVRLCAITVSHGNDDYVIVRLYRFGDTKPFWEHKFMPGLNGQVFIQPIPKEPVRKIVVEIEPKAGTTASDSVLINISYI</sequence>
<protein>
    <submittedName>
        <fullName evidence="1">Uncharacterized protein</fullName>
    </submittedName>
</protein>
<dbReference type="STRING" id="69014.TK1347"/>
<reference evidence="1 2" key="1">
    <citation type="journal article" date="2005" name="Genome Res.">
        <title>Complete genome sequence of the hyperthermophilic archaeon Thermococcus kodakaraensis KOD1 and comparison with Pyrococcus genomes.</title>
        <authorList>
            <person name="Fukui T."/>
            <person name="Atomi H."/>
            <person name="Kanai T."/>
            <person name="Matsumi R."/>
            <person name="Fujiwara S."/>
            <person name="Imanaka T."/>
        </authorList>
    </citation>
    <scope>NUCLEOTIDE SEQUENCE [LARGE SCALE GENOMIC DNA]</scope>
    <source>
        <strain evidence="2">ATCC BAA-918 / JCM 12380 / KOD1</strain>
    </source>
</reference>
<dbReference type="InParanoid" id="Q5JGU1"/>
<dbReference type="RefSeq" id="WP_011250298.1">
    <property type="nucleotide sequence ID" value="NC_006624.1"/>
</dbReference>
<name>Q5JGU1_THEKO</name>